<dbReference type="RefSeq" id="WP_055052878.1">
    <property type="nucleotide sequence ID" value="NZ_CYZA01000004.1"/>
</dbReference>
<feature type="region of interest" description="Disordered" evidence="1">
    <location>
        <begin position="1"/>
        <end position="30"/>
    </location>
</feature>
<evidence type="ECO:0000256" key="1">
    <source>
        <dbReference type="SAM" id="MobiDB-lite"/>
    </source>
</evidence>
<dbReference type="InterPro" id="IPR056670">
    <property type="entry name" value="DUF7768"/>
</dbReference>
<dbReference type="AlphaFoldDB" id="A0A173YY18"/>
<name>A0A173YY18_9FIRM</name>
<reference evidence="3 4" key="1">
    <citation type="submission" date="2015-09" db="EMBL/GenBank/DDBJ databases">
        <authorList>
            <consortium name="Pathogen Informatics"/>
        </authorList>
    </citation>
    <scope>NUCLEOTIDE SEQUENCE [LARGE SCALE GENOMIC DNA]</scope>
    <source>
        <strain evidence="3 4">2789STDY5608838</strain>
    </source>
</reference>
<dbReference type="SUPFAM" id="SSF52309">
    <property type="entry name" value="N-(deoxy)ribosyltransferase-like"/>
    <property type="match status" value="1"/>
</dbReference>
<gene>
    <name evidence="3" type="ORF">ERS852395_01005</name>
</gene>
<sequence length="187" mass="20650">MKAVSDKVIQQTTDPIERPPGGGDPATEPDAAAVGADTVNKAAATAPKKIFVCSPYRPTSKTEECRKDELMANINRAKTACRILTTLGFLPMAPHLYFTQFLKDEDAQERNTGMKLGMRWLEDADELWVFGNTISEGMAAEIEKAHELNKPVRNLPEPGRVVELLLKSISEQYHVPLDDRKAENSNG</sequence>
<evidence type="ECO:0000313" key="3">
    <source>
        <dbReference type="EMBL" id="CUN67648.1"/>
    </source>
</evidence>
<dbReference type="EMBL" id="CYZA01000004">
    <property type="protein sequence ID" value="CUN67648.1"/>
    <property type="molecule type" value="Genomic_DNA"/>
</dbReference>
<dbReference type="Gene3D" id="3.40.50.10400">
    <property type="entry name" value="Hypothetical protein PA1492"/>
    <property type="match status" value="1"/>
</dbReference>
<evidence type="ECO:0000259" key="2">
    <source>
        <dbReference type="Pfam" id="PF24963"/>
    </source>
</evidence>
<evidence type="ECO:0000313" key="4">
    <source>
        <dbReference type="Proteomes" id="UP000095447"/>
    </source>
</evidence>
<proteinExistence type="predicted"/>
<feature type="domain" description="DUF7768" evidence="2">
    <location>
        <begin position="48"/>
        <end position="154"/>
    </location>
</feature>
<dbReference type="Proteomes" id="UP000095447">
    <property type="component" value="Unassembled WGS sequence"/>
</dbReference>
<protein>
    <recommendedName>
        <fullName evidence="2">DUF7768 domain-containing protein</fullName>
    </recommendedName>
</protein>
<accession>A0A173YY18</accession>
<organism evidence="3 4">
    <name type="scientific">Blautia obeum</name>
    <dbReference type="NCBI Taxonomy" id="40520"/>
    <lineage>
        <taxon>Bacteria</taxon>
        <taxon>Bacillati</taxon>
        <taxon>Bacillota</taxon>
        <taxon>Clostridia</taxon>
        <taxon>Lachnospirales</taxon>
        <taxon>Lachnospiraceae</taxon>
        <taxon>Blautia</taxon>
    </lineage>
</organism>
<dbReference type="Pfam" id="PF24963">
    <property type="entry name" value="DUF7768"/>
    <property type="match status" value="1"/>
</dbReference>